<dbReference type="InterPro" id="IPR052893">
    <property type="entry name" value="TCS_response_regulator"/>
</dbReference>
<comment type="caution">
    <text evidence="3">The sequence shown here is derived from an EMBL/GenBank/DDBJ whole genome shotgun (WGS) entry which is preliminary data.</text>
</comment>
<dbReference type="Gene3D" id="3.40.50.2300">
    <property type="match status" value="1"/>
</dbReference>
<gene>
    <name evidence="3" type="ORF">G3O08_14485</name>
</gene>
<sequence>MHKLVVIIDDDPISVLVCETMLRKSDFTEKIKTFSNGKDALTFLDNHYEKGNEMPDFIFLDIQMPEISGWDFIEAYGQFSNIPVRTPHVVMLSATFDPDDQRKANDNSLIINFISKPITKEALQNLSKSK</sequence>
<organism evidence="3 4">
    <name type="scientific">Cryomorpha ignava</name>
    <dbReference type="NCBI Taxonomy" id="101383"/>
    <lineage>
        <taxon>Bacteria</taxon>
        <taxon>Pseudomonadati</taxon>
        <taxon>Bacteroidota</taxon>
        <taxon>Flavobacteriia</taxon>
        <taxon>Flavobacteriales</taxon>
        <taxon>Cryomorphaceae</taxon>
        <taxon>Cryomorpha</taxon>
    </lineage>
</organism>
<feature type="modified residue" description="4-aspartylphosphate" evidence="1">
    <location>
        <position position="61"/>
    </location>
</feature>
<evidence type="ECO:0000259" key="2">
    <source>
        <dbReference type="PROSITE" id="PS50110"/>
    </source>
</evidence>
<dbReference type="InterPro" id="IPR001789">
    <property type="entry name" value="Sig_transdc_resp-reg_receiver"/>
</dbReference>
<feature type="domain" description="Response regulatory" evidence="2">
    <location>
        <begin position="4"/>
        <end position="130"/>
    </location>
</feature>
<evidence type="ECO:0000313" key="3">
    <source>
        <dbReference type="EMBL" id="NEN24711.1"/>
    </source>
</evidence>
<dbReference type="PANTHER" id="PTHR44520">
    <property type="entry name" value="RESPONSE REGULATOR RCP1-RELATED"/>
    <property type="match status" value="1"/>
</dbReference>
<evidence type="ECO:0000256" key="1">
    <source>
        <dbReference type="PROSITE-ProRule" id="PRU00169"/>
    </source>
</evidence>
<dbReference type="AlphaFoldDB" id="A0A7K3WUI8"/>
<dbReference type="SMART" id="SM00448">
    <property type="entry name" value="REC"/>
    <property type="match status" value="1"/>
</dbReference>
<keyword evidence="1" id="KW-0597">Phosphoprotein</keyword>
<dbReference type="CDD" id="cd17546">
    <property type="entry name" value="REC_hyHK_CKI1_RcsC-like"/>
    <property type="match status" value="1"/>
</dbReference>
<proteinExistence type="predicted"/>
<dbReference type="InterPro" id="IPR011006">
    <property type="entry name" value="CheY-like_superfamily"/>
</dbReference>
<name>A0A7K3WUI8_9FLAO</name>
<reference evidence="3 4" key="1">
    <citation type="submission" date="2020-02" db="EMBL/GenBank/DDBJ databases">
        <title>Out from the shadows clarifying the taxonomy of the family Cryomorphaceae and related taxa by utilizing the GTDB taxonomic framework.</title>
        <authorList>
            <person name="Bowman J.P."/>
        </authorList>
    </citation>
    <scope>NUCLEOTIDE SEQUENCE [LARGE SCALE GENOMIC DNA]</scope>
    <source>
        <strain evidence="3 4">QSSC 1-22</strain>
    </source>
</reference>
<dbReference type="RefSeq" id="WP_163286104.1">
    <property type="nucleotide sequence ID" value="NZ_JAAGVY010000031.1"/>
</dbReference>
<dbReference type="Proteomes" id="UP000486602">
    <property type="component" value="Unassembled WGS sequence"/>
</dbReference>
<accession>A0A7K3WUI8</accession>
<dbReference type="PANTHER" id="PTHR44520:SF2">
    <property type="entry name" value="RESPONSE REGULATOR RCP1"/>
    <property type="match status" value="1"/>
</dbReference>
<dbReference type="EMBL" id="JAAGVY010000031">
    <property type="protein sequence ID" value="NEN24711.1"/>
    <property type="molecule type" value="Genomic_DNA"/>
</dbReference>
<dbReference type="Pfam" id="PF00072">
    <property type="entry name" value="Response_reg"/>
    <property type="match status" value="1"/>
</dbReference>
<evidence type="ECO:0000313" key="4">
    <source>
        <dbReference type="Proteomes" id="UP000486602"/>
    </source>
</evidence>
<protein>
    <submittedName>
        <fullName evidence="3">Response regulator</fullName>
    </submittedName>
</protein>
<dbReference type="PROSITE" id="PS50110">
    <property type="entry name" value="RESPONSE_REGULATORY"/>
    <property type="match status" value="1"/>
</dbReference>
<keyword evidence="4" id="KW-1185">Reference proteome</keyword>
<dbReference type="GO" id="GO:0000160">
    <property type="term" value="P:phosphorelay signal transduction system"/>
    <property type="evidence" value="ECO:0007669"/>
    <property type="project" value="InterPro"/>
</dbReference>
<dbReference type="SUPFAM" id="SSF52172">
    <property type="entry name" value="CheY-like"/>
    <property type="match status" value="1"/>
</dbReference>